<organism evidence="8 9">
    <name type="scientific">Croceicoccus mobilis</name>
    <dbReference type="NCBI Taxonomy" id="1703339"/>
    <lineage>
        <taxon>Bacteria</taxon>
        <taxon>Pseudomonadati</taxon>
        <taxon>Pseudomonadota</taxon>
        <taxon>Alphaproteobacteria</taxon>
        <taxon>Sphingomonadales</taxon>
        <taxon>Erythrobacteraceae</taxon>
        <taxon>Croceicoccus</taxon>
    </lineage>
</organism>
<dbReference type="GO" id="GO:0015689">
    <property type="term" value="P:molybdate ion transport"/>
    <property type="evidence" value="ECO:0007669"/>
    <property type="project" value="InterPro"/>
</dbReference>
<reference evidence="8" key="1">
    <citation type="journal article" date="2014" name="Int. J. Syst. Evol. Microbiol.">
        <title>Complete genome sequence of Corynebacterium casei LMG S-19264T (=DSM 44701T), isolated from a smear-ripened cheese.</title>
        <authorList>
            <consortium name="US DOE Joint Genome Institute (JGI-PGF)"/>
            <person name="Walter F."/>
            <person name="Albersmeier A."/>
            <person name="Kalinowski J."/>
            <person name="Ruckert C."/>
        </authorList>
    </citation>
    <scope>NUCLEOTIDE SEQUENCE</scope>
    <source>
        <strain evidence="8">CGMCC 1.15360</strain>
    </source>
</reference>
<dbReference type="SUPFAM" id="SSF53850">
    <property type="entry name" value="Periplasmic binding protein-like II"/>
    <property type="match status" value="1"/>
</dbReference>
<dbReference type="Proteomes" id="UP000612349">
    <property type="component" value="Unassembled WGS sequence"/>
</dbReference>
<dbReference type="InterPro" id="IPR005950">
    <property type="entry name" value="ModA"/>
</dbReference>
<evidence type="ECO:0000256" key="5">
    <source>
        <dbReference type="ARBA" id="ARBA00062515"/>
    </source>
</evidence>
<keyword evidence="2 6" id="KW-0500">Molybdenum</keyword>
<feature type="binding site" evidence="6">
    <location>
        <position position="42"/>
    </location>
    <ligand>
        <name>molybdate</name>
        <dbReference type="ChEBI" id="CHEBI:36264"/>
    </ligand>
</feature>
<evidence type="ECO:0000256" key="3">
    <source>
        <dbReference type="ARBA" id="ARBA00022723"/>
    </source>
</evidence>
<dbReference type="RefSeq" id="WP_066774229.1">
    <property type="nucleotide sequence ID" value="NZ_BMIP01000004.1"/>
</dbReference>
<dbReference type="GO" id="GO:0046872">
    <property type="term" value="F:metal ion binding"/>
    <property type="evidence" value="ECO:0007669"/>
    <property type="project" value="UniProtKB-KW"/>
</dbReference>
<dbReference type="AlphaFoldDB" id="A0A916Z0Y3"/>
<comment type="similarity">
    <text evidence="1">Belongs to the bacterial solute-binding protein ModA family.</text>
</comment>
<feature type="binding site" evidence="6">
    <location>
        <position position="181"/>
    </location>
    <ligand>
        <name>molybdate</name>
        <dbReference type="ChEBI" id="CHEBI:36264"/>
    </ligand>
</feature>
<feature type="binding site" evidence="6">
    <location>
        <position position="69"/>
    </location>
    <ligand>
        <name>molybdate</name>
        <dbReference type="ChEBI" id="CHEBI:36264"/>
    </ligand>
</feature>
<gene>
    <name evidence="8" type="primary">modA</name>
    <name evidence="8" type="ORF">GCM10010990_20250</name>
</gene>
<evidence type="ECO:0000256" key="6">
    <source>
        <dbReference type="PIRSR" id="PIRSR004846-1"/>
    </source>
</evidence>
<feature type="chain" id="PRO_5037241074" evidence="7">
    <location>
        <begin position="22"/>
        <end position="268"/>
    </location>
</feature>
<keyword evidence="4 7" id="KW-0732">Signal</keyword>
<evidence type="ECO:0000313" key="8">
    <source>
        <dbReference type="EMBL" id="GGD70692.1"/>
    </source>
</evidence>
<dbReference type="NCBIfam" id="TIGR01256">
    <property type="entry name" value="modA"/>
    <property type="match status" value="1"/>
</dbReference>
<dbReference type="OrthoDB" id="9785015at2"/>
<evidence type="ECO:0000313" key="9">
    <source>
        <dbReference type="Proteomes" id="UP000612349"/>
    </source>
</evidence>
<dbReference type="GO" id="GO:0030288">
    <property type="term" value="C:outer membrane-bounded periplasmic space"/>
    <property type="evidence" value="ECO:0007669"/>
    <property type="project" value="TreeGrafter"/>
</dbReference>
<proteinExistence type="inferred from homology"/>
<evidence type="ECO:0000256" key="2">
    <source>
        <dbReference type="ARBA" id="ARBA00022505"/>
    </source>
</evidence>
<protein>
    <submittedName>
        <fullName evidence="8">Molybdate ABC transporter substrate-binding protein</fullName>
    </submittedName>
</protein>
<evidence type="ECO:0000256" key="7">
    <source>
        <dbReference type="SAM" id="SignalP"/>
    </source>
</evidence>
<dbReference type="GO" id="GO:0030973">
    <property type="term" value="F:molybdate ion binding"/>
    <property type="evidence" value="ECO:0007669"/>
    <property type="project" value="TreeGrafter"/>
</dbReference>
<name>A0A916Z0Y3_9SPHN</name>
<keyword evidence="3 6" id="KW-0479">Metal-binding</keyword>
<keyword evidence="9" id="KW-1185">Reference proteome</keyword>
<comment type="caution">
    <text evidence="8">The sequence shown here is derived from an EMBL/GenBank/DDBJ whole genome shotgun (WGS) entry which is preliminary data.</text>
</comment>
<dbReference type="PIRSF" id="PIRSF004846">
    <property type="entry name" value="ModA"/>
    <property type="match status" value="1"/>
</dbReference>
<comment type="subunit">
    <text evidence="5">The complex is composed of two ATP-binding proteins (ModC), two transmembrane proteins (ModB) and a solute-binding protein (ModA).</text>
</comment>
<dbReference type="Pfam" id="PF13531">
    <property type="entry name" value="SBP_bac_11"/>
    <property type="match status" value="1"/>
</dbReference>
<dbReference type="Gene3D" id="3.40.190.10">
    <property type="entry name" value="Periplasmic binding protein-like II"/>
    <property type="match status" value="2"/>
</dbReference>
<evidence type="ECO:0000256" key="1">
    <source>
        <dbReference type="ARBA" id="ARBA00009175"/>
    </source>
</evidence>
<sequence length="268" mass="27536">MILSLSLRRFLALLFAVPLLACSGGASDDGKHGGPVVLAAASMHDALEEAADEWAGQGHARPVLSFAASSAMARQIEAGAPADMFVSADEAWMDELEEGGFIRDGSRAVMATNALVLIGPSDGSLTLDPVSGFDLADALHGGRLAVAETESVPAGRYAKAALSQLGVWDSVKDRLAPAENVRAALLLVARGAAPLGVTYATDAASEPRVRVVGTFPAHSHPAIRYPVAMVATSKAAEAADFRDYLLSDAGQAVLAGHGFGPAEQAAHD</sequence>
<dbReference type="InterPro" id="IPR050682">
    <property type="entry name" value="ModA/WtpA"/>
</dbReference>
<dbReference type="FunFam" id="3.40.190.10:FF:000035">
    <property type="entry name" value="Molybdate ABC transporter substrate-binding protein"/>
    <property type="match status" value="1"/>
</dbReference>
<evidence type="ECO:0000256" key="4">
    <source>
        <dbReference type="ARBA" id="ARBA00022729"/>
    </source>
</evidence>
<dbReference type="GO" id="GO:1901359">
    <property type="term" value="F:tungstate binding"/>
    <property type="evidence" value="ECO:0007669"/>
    <property type="project" value="UniProtKB-ARBA"/>
</dbReference>
<feature type="binding site" evidence="6">
    <location>
        <position position="154"/>
    </location>
    <ligand>
        <name>molybdate</name>
        <dbReference type="ChEBI" id="CHEBI:36264"/>
    </ligand>
</feature>
<reference evidence="8" key="2">
    <citation type="submission" date="2020-09" db="EMBL/GenBank/DDBJ databases">
        <authorList>
            <person name="Sun Q."/>
            <person name="Zhou Y."/>
        </authorList>
    </citation>
    <scope>NUCLEOTIDE SEQUENCE</scope>
    <source>
        <strain evidence="8">CGMCC 1.15360</strain>
    </source>
</reference>
<dbReference type="PANTHER" id="PTHR30632">
    <property type="entry name" value="MOLYBDATE-BINDING PERIPLASMIC PROTEIN"/>
    <property type="match status" value="1"/>
</dbReference>
<dbReference type="PANTHER" id="PTHR30632:SF17">
    <property type="entry name" value="MOLYBDATE-BINDING PROTEIN MODA"/>
    <property type="match status" value="1"/>
</dbReference>
<feature type="signal peptide" evidence="7">
    <location>
        <begin position="1"/>
        <end position="21"/>
    </location>
</feature>
<accession>A0A916Z0Y3</accession>
<dbReference type="EMBL" id="BMIP01000004">
    <property type="protein sequence ID" value="GGD70692.1"/>
    <property type="molecule type" value="Genomic_DNA"/>
</dbReference>
<feature type="binding site" evidence="6">
    <location>
        <position position="199"/>
    </location>
    <ligand>
        <name>molybdate</name>
        <dbReference type="ChEBI" id="CHEBI:36264"/>
    </ligand>
</feature>